<evidence type="ECO:0000313" key="2">
    <source>
        <dbReference type="Proteomes" id="UP001501821"/>
    </source>
</evidence>
<dbReference type="Proteomes" id="UP001501821">
    <property type="component" value="Unassembled WGS sequence"/>
</dbReference>
<evidence type="ECO:0000313" key="1">
    <source>
        <dbReference type="EMBL" id="GAA3822007.1"/>
    </source>
</evidence>
<dbReference type="EMBL" id="BAABAH010000008">
    <property type="protein sequence ID" value="GAA3822007.1"/>
    <property type="molecule type" value="Genomic_DNA"/>
</dbReference>
<name>A0ABP7IMN0_9ACTN</name>
<proteinExistence type="predicted"/>
<protein>
    <submittedName>
        <fullName evidence="1">Uncharacterized protein</fullName>
    </submittedName>
</protein>
<dbReference type="RefSeq" id="WP_344775774.1">
    <property type="nucleotide sequence ID" value="NZ_BAABAH010000008.1"/>
</dbReference>
<reference evidence="2" key="1">
    <citation type="journal article" date="2019" name="Int. J. Syst. Evol. Microbiol.">
        <title>The Global Catalogue of Microorganisms (GCM) 10K type strain sequencing project: providing services to taxonomists for standard genome sequencing and annotation.</title>
        <authorList>
            <consortium name="The Broad Institute Genomics Platform"/>
            <consortium name="The Broad Institute Genome Sequencing Center for Infectious Disease"/>
            <person name="Wu L."/>
            <person name="Ma J."/>
        </authorList>
    </citation>
    <scope>NUCLEOTIDE SEQUENCE [LARGE SCALE GENOMIC DNA]</scope>
    <source>
        <strain evidence="2">JCM 16953</strain>
    </source>
</reference>
<accession>A0ABP7IMN0</accession>
<gene>
    <name evidence="1" type="ORF">GCM10022242_24490</name>
</gene>
<organism evidence="1 2">
    <name type="scientific">Nocardioides panacisoli</name>
    <dbReference type="NCBI Taxonomy" id="627624"/>
    <lineage>
        <taxon>Bacteria</taxon>
        <taxon>Bacillati</taxon>
        <taxon>Actinomycetota</taxon>
        <taxon>Actinomycetes</taxon>
        <taxon>Propionibacteriales</taxon>
        <taxon>Nocardioidaceae</taxon>
        <taxon>Nocardioides</taxon>
    </lineage>
</organism>
<keyword evidence="2" id="KW-1185">Reference proteome</keyword>
<comment type="caution">
    <text evidence="1">The sequence shown here is derived from an EMBL/GenBank/DDBJ whole genome shotgun (WGS) entry which is preliminary data.</text>
</comment>
<sequence>MADPATITEPVPRPLQKVLRRAVLEHAAAEQRRHHPAVLNVGLPGLGPRRFCPEPGEVLDHALRVDVVQAMLRRSLERSRVPLVWLTRMDGEQVWDCDVDWSCAVRAAGAELGLSLGLVVVTRRSWRDPRSGVGRTWKRLRDRS</sequence>